<sequence>MSVYRVNIIRALLLLLAQILIFNFVKITWFSIPFIEVFLYPLIIFLLPLRTPASAVIILGFVTGLIVDIFQNTPGVHSGAGAFAGFVRPYVINLMVPRGGYKVNISPTISAINLRWFLLYAAVMITLHCFAVSLIDIFQFKLVHYILLRTILSALISYVVIVITMIVFDPKE</sequence>
<gene>
    <name evidence="2" type="ORF">KUV50_08555</name>
</gene>
<feature type="transmembrane region" description="Helical" evidence="1">
    <location>
        <begin position="12"/>
        <end position="32"/>
    </location>
</feature>
<feature type="transmembrane region" description="Helical" evidence="1">
    <location>
        <begin position="147"/>
        <end position="168"/>
    </location>
</feature>
<evidence type="ECO:0000256" key="1">
    <source>
        <dbReference type="SAM" id="Phobius"/>
    </source>
</evidence>
<feature type="transmembrane region" description="Helical" evidence="1">
    <location>
        <begin position="38"/>
        <end position="67"/>
    </location>
</feature>
<dbReference type="AlphaFoldDB" id="A0A953HM51"/>
<organism evidence="2 3">
    <name type="scientific">Membranihabitans marinus</name>
    <dbReference type="NCBI Taxonomy" id="1227546"/>
    <lineage>
        <taxon>Bacteria</taxon>
        <taxon>Pseudomonadati</taxon>
        <taxon>Bacteroidota</taxon>
        <taxon>Saprospiria</taxon>
        <taxon>Saprospirales</taxon>
        <taxon>Saprospiraceae</taxon>
        <taxon>Membranihabitans</taxon>
    </lineage>
</organism>
<dbReference type="Proteomes" id="UP000753961">
    <property type="component" value="Unassembled WGS sequence"/>
</dbReference>
<feature type="transmembrane region" description="Helical" evidence="1">
    <location>
        <begin position="116"/>
        <end position="135"/>
    </location>
</feature>
<dbReference type="EMBL" id="JAHVHU010000007">
    <property type="protein sequence ID" value="MBY5958177.1"/>
    <property type="molecule type" value="Genomic_DNA"/>
</dbReference>
<name>A0A953HM51_9BACT</name>
<feature type="transmembrane region" description="Helical" evidence="1">
    <location>
        <begin position="79"/>
        <end position="96"/>
    </location>
</feature>
<keyword evidence="1" id="KW-0812">Transmembrane</keyword>
<keyword evidence="3" id="KW-1185">Reference proteome</keyword>
<evidence type="ECO:0000313" key="3">
    <source>
        <dbReference type="Proteomes" id="UP000753961"/>
    </source>
</evidence>
<accession>A0A953HM51</accession>
<evidence type="ECO:0000313" key="2">
    <source>
        <dbReference type="EMBL" id="MBY5958177.1"/>
    </source>
</evidence>
<keyword evidence="1" id="KW-1133">Transmembrane helix</keyword>
<proteinExistence type="predicted"/>
<comment type="caution">
    <text evidence="2">The sequence shown here is derived from an EMBL/GenBank/DDBJ whole genome shotgun (WGS) entry which is preliminary data.</text>
</comment>
<dbReference type="RefSeq" id="WP_222579708.1">
    <property type="nucleotide sequence ID" value="NZ_JAHVHU010000007.1"/>
</dbReference>
<keyword evidence="1" id="KW-0472">Membrane</keyword>
<evidence type="ECO:0008006" key="4">
    <source>
        <dbReference type="Google" id="ProtNLM"/>
    </source>
</evidence>
<protein>
    <recommendedName>
        <fullName evidence="4">Rod shape-determining protein MreD</fullName>
    </recommendedName>
</protein>
<reference evidence="2" key="1">
    <citation type="submission" date="2021-06" db="EMBL/GenBank/DDBJ databases">
        <title>44 bacteria genomes isolated from Dapeng, Shenzhen.</title>
        <authorList>
            <person name="Zheng W."/>
            <person name="Yu S."/>
            <person name="Huang Y."/>
        </authorList>
    </citation>
    <scope>NUCLEOTIDE SEQUENCE</scope>
    <source>
        <strain evidence="2">DP5N28-2</strain>
    </source>
</reference>